<keyword evidence="9" id="KW-1185">Reference proteome</keyword>
<dbReference type="InterPro" id="IPR005495">
    <property type="entry name" value="LptG/LptF_permease"/>
</dbReference>
<evidence type="ECO:0000256" key="1">
    <source>
        <dbReference type="ARBA" id="ARBA00004651"/>
    </source>
</evidence>
<organism evidence="8 9">
    <name type="scientific">Cyclonatronum proteinivorum</name>
    <dbReference type="NCBI Taxonomy" id="1457365"/>
    <lineage>
        <taxon>Bacteria</taxon>
        <taxon>Pseudomonadati</taxon>
        <taxon>Balneolota</taxon>
        <taxon>Balneolia</taxon>
        <taxon>Balneolales</taxon>
        <taxon>Cyclonatronaceae</taxon>
        <taxon>Cyclonatronum</taxon>
    </lineage>
</organism>
<feature type="region of interest" description="Disordered" evidence="6">
    <location>
        <begin position="310"/>
        <end position="343"/>
    </location>
</feature>
<feature type="transmembrane region" description="Helical" evidence="7">
    <location>
        <begin position="454"/>
        <end position="472"/>
    </location>
</feature>
<dbReference type="AlphaFoldDB" id="A0A345UK39"/>
<protein>
    <submittedName>
        <fullName evidence="8">Putative permease YjgP/YjgQ family protein</fullName>
    </submittedName>
</protein>
<dbReference type="OrthoDB" id="1096108at2"/>
<evidence type="ECO:0000256" key="5">
    <source>
        <dbReference type="ARBA" id="ARBA00023136"/>
    </source>
</evidence>
<reference evidence="8 9" key="1">
    <citation type="submission" date="2018-03" db="EMBL/GenBank/DDBJ databases">
        <title>Phenotypic and genomic properties of Cyclonatronum proteinivorum gen. nov., sp. nov., a haloalkaliphilic bacteroidete from soda lakes possessing Na+-translocating rhodopsin.</title>
        <authorList>
            <person name="Toshchakov S.V."/>
            <person name="Korzhenkov A."/>
            <person name="Samarov N.I."/>
            <person name="Kublanov I.V."/>
            <person name="Muntyan M.S."/>
            <person name="Sorokin D.Y."/>
        </authorList>
    </citation>
    <scope>NUCLEOTIDE SEQUENCE [LARGE SCALE GENOMIC DNA]</scope>
    <source>
        <strain evidence="8 9">Omega</strain>
    </source>
</reference>
<dbReference type="PANTHER" id="PTHR33529">
    <property type="entry name" value="SLR0882 PROTEIN-RELATED"/>
    <property type="match status" value="1"/>
</dbReference>
<gene>
    <name evidence="8" type="ORF">CYPRO_1590</name>
</gene>
<feature type="transmembrane region" description="Helical" evidence="7">
    <location>
        <begin position="479"/>
        <end position="495"/>
    </location>
</feature>
<keyword evidence="4 7" id="KW-1133">Transmembrane helix</keyword>
<evidence type="ECO:0000313" key="8">
    <source>
        <dbReference type="EMBL" id="AXJ00841.1"/>
    </source>
</evidence>
<keyword evidence="5 7" id="KW-0472">Membrane</keyword>
<feature type="transmembrane region" description="Helical" evidence="7">
    <location>
        <begin position="21"/>
        <end position="41"/>
    </location>
</feature>
<dbReference type="GO" id="GO:0015920">
    <property type="term" value="P:lipopolysaccharide transport"/>
    <property type="evidence" value="ECO:0007669"/>
    <property type="project" value="TreeGrafter"/>
</dbReference>
<evidence type="ECO:0000256" key="7">
    <source>
        <dbReference type="SAM" id="Phobius"/>
    </source>
</evidence>
<evidence type="ECO:0000256" key="2">
    <source>
        <dbReference type="ARBA" id="ARBA00022475"/>
    </source>
</evidence>
<feature type="transmembrane region" description="Helical" evidence="7">
    <location>
        <begin position="103"/>
        <end position="122"/>
    </location>
</feature>
<dbReference type="RefSeq" id="WP_114984096.1">
    <property type="nucleotide sequence ID" value="NZ_CP027806.1"/>
</dbReference>
<evidence type="ECO:0000256" key="4">
    <source>
        <dbReference type="ARBA" id="ARBA00022989"/>
    </source>
</evidence>
<evidence type="ECO:0000256" key="3">
    <source>
        <dbReference type="ARBA" id="ARBA00022692"/>
    </source>
</evidence>
<comment type="subcellular location">
    <subcellularLocation>
        <location evidence="1">Cell membrane</location>
        <topology evidence="1">Multi-pass membrane protein</topology>
    </subcellularLocation>
</comment>
<evidence type="ECO:0000256" key="6">
    <source>
        <dbReference type="SAM" id="MobiDB-lite"/>
    </source>
</evidence>
<keyword evidence="2" id="KW-1003">Cell membrane</keyword>
<name>A0A345UK39_9BACT</name>
<dbReference type="Pfam" id="PF03739">
    <property type="entry name" value="LptF_LptG"/>
    <property type="match status" value="2"/>
</dbReference>
<dbReference type="GO" id="GO:0043190">
    <property type="term" value="C:ATP-binding cassette (ABC) transporter complex"/>
    <property type="evidence" value="ECO:0007669"/>
    <property type="project" value="TreeGrafter"/>
</dbReference>
<feature type="compositionally biased region" description="Polar residues" evidence="6">
    <location>
        <begin position="562"/>
        <end position="573"/>
    </location>
</feature>
<dbReference type="Proteomes" id="UP000254808">
    <property type="component" value="Chromosome"/>
</dbReference>
<accession>A0A345UK39</accession>
<dbReference type="KEGG" id="cprv:CYPRO_1590"/>
<feature type="region of interest" description="Disordered" evidence="6">
    <location>
        <begin position="559"/>
        <end position="588"/>
    </location>
</feature>
<keyword evidence="3 7" id="KW-0812">Transmembrane</keyword>
<sequence>MSANGIRKLQREILKRHIGPFLFCFLIVMFLLLMQFLVLHIDRLIGRGLPISIILELIATNLAFMVVLAMPMSVLVACLMAFGKFSELNEFTAARAAGINPLSIIYPILMAGTFLAVFLVYFSNEILPDANFKARSLFLDIRTQRPGFDLQENVFYDGIDGYNFLVRRIPAGTDSLFDVILFRNGNDQVDAAVIRAHSGFLKSVPDTDFLSLFLFDGSISRDLSSGADGKRRHERTFFSTYRVNFDMGDLTFSRSDPNSRRRDDRTMSSQMMLGIIDSLHTNTRNDFELYRNDQSPTRLMRKHREHIRPDAWNPFQESGLRNERDEDYPSSAKETGAAPVQDVSGSNTETIFTFARYADVEAEAEFATADAADSLAQNSGSGELPADTLARSNIEETAFVILNQLQTLELQKDAASAVVASLRGGASRLSSHANNRAWRTERIAQYMVEVHKKVAIPVGCIIFVLVGAPLGILTRKGNLGFNALIATVVFTYYWITIIQGEKLADRLVISPFMGMWFGNITLLALGIYLMAKVMYEFRFSDLWKGTELGSAAPQPETAVIASVTNTDTGSDSDTPAPGDQPRKQEPAP</sequence>
<feature type="transmembrane region" description="Helical" evidence="7">
    <location>
        <begin position="507"/>
        <end position="531"/>
    </location>
</feature>
<dbReference type="EMBL" id="CP027806">
    <property type="protein sequence ID" value="AXJ00841.1"/>
    <property type="molecule type" value="Genomic_DNA"/>
</dbReference>
<dbReference type="PANTHER" id="PTHR33529:SF6">
    <property type="entry name" value="YJGP_YJGQ FAMILY PERMEASE"/>
    <property type="match status" value="1"/>
</dbReference>
<proteinExistence type="predicted"/>
<feature type="transmembrane region" description="Helical" evidence="7">
    <location>
        <begin position="53"/>
        <end position="82"/>
    </location>
</feature>
<evidence type="ECO:0000313" key="9">
    <source>
        <dbReference type="Proteomes" id="UP000254808"/>
    </source>
</evidence>